<evidence type="ECO:0000313" key="9">
    <source>
        <dbReference type="Proteomes" id="UP001304125"/>
    </source>
</evidence>
<protein>
    <submittedName>
        <fullName evidence="8">GMC family oxidoreductase</fullName>
    </submittedName>
</protein>
<dbReference type="InterPro" id="IPR012132">
    <property type="entry name" value="GMC_OxRdtase"/>
</dbReference>
<dbReference type="PIRSF" id="PIRSF000137">
    <property type="entry name" value="Alcohol_oxidase"/>
    <property type="match status" value="1"/>
</dbReference>
<dbReference type="SUPFAM" id="SSF51905">
    <property type="entry name" value="FAD/NAD(P)-binding domain"/>
    <property type="match status" value="1"/>
</dbReference>
<dbReference type="RefSeq" id="WP_313497478.1">
    <property type="nucleotide sequence ID" value="NZ_CP134879.1"/>
</dbReference>
<dbReference type="GO" id="GO:0050660">
    <property type="term" value="F:flavin adenine dinucleotide binding"/>
    <property type="evidence" value="ECO:0007669"/>
    <property type="project" value="InterPro"/>
</dbReference>
<comment type="cofactor">
    <cofactor evidence="1 5">
        <name>FAD</name>
        <dbReference type="ChEBI" id="CHEBI:57692"/>
    </cofactor>
</comment>
<evidence type="ECO:0000313" key="8">
    <source>
        <dbReference type="EMBL" id="WNM24072.1"/>
    </source>
</evidence>
<dbReference type="Gene3D" id="3.30.410.40">
    <property type="match status" value="1"/>
</dbReference>
<keyword evidence="3" id="KW-0285">Flavoprotein</keyword>
<organism evidence="8 9">
    <name type="scientific">Demequina capsici</name>
    <dbReference type="NCBI Taxonomy" id="3075620"/>
    <lineage>
        <taxon>Bacteria</taxon>
        <taxon>Bacillati</taxon>
        <taxon>Actinomycetota</taxon>
        <taxon>Actinomycetes</taxon>
        <taxon>Micrococcales</taxon>
        <taxon>Demequinaceae</taxon>
        <taxon>Demequina</taxon>
    </lineage>
</organism>
<evidence type="ECO:0000259" key="6">
    <source>
        <dbReference type="Pfam" id="PF00732"/>
    </source>
</evidence>
<dbReference type="Pfam" id="PF00732">
    <property type="entry name" value="GMC_oxred_N"/>
    <property type="match status" value="1"/>
</dbReference>
<sequence>MTRPRIVIVGGGNGGLLAAHRLADHADVTILEAGVDPGDPVPYEFLHEHAFPEHDWEYTNEDSGHHLVRGRVLGGGSSVNAAAGSRGQPAGFEAWGEGWRWDDLQPAMRALETDEQFGSEPYHGDSGPIRITRLEPGPLDLAFYEASRSLGHEACPDHNAPGTQGYGPWPTNRVDGGRWGALAAIAPLVRDRVTLRPSTVVDRIVVEDGRAVGVEVDGGEEIIPADLVIVSAGAYGSPEVLWRSGIDAPQIGEGLQDHPWVMMNVLARDEDDVMARPVSGSLLRAGVADDPSDEFQVFPFSTWLYDRSAPRNSYSVSVALMQPESRGRVFQGADGGTRISLAHLKEQTDLDRMAVAVSRTAELIDAMAETGIVTVPDDAWWKQGDLKESLRERVETYNHPVASCGIDRTVDRRLNVIGVEGVKVIDASVMPRIPDGGPNLVTMAIGWIGGGIVLEDLGL</sequence>
<keyword evidence="4 5" id="KW-0274">FAD</keyword>
<dbReference type="InterPro" id="IPR007867">
    <property type="entry name" value="GMC_OxRtase_C"/>
</dbReference>
<feature type="domain" description="Glucose-methanol-choline oxidoreductase N-terminal" evidence="6">
    <location>
        <begin position="64"/>
        <end position="259"/>
    </location>
</feature>
<dbReference type="Pfam" id="PF05199">
    <property type="entry name" value="GMC_oxred_C"/>
    <property type="match status" value="1"/>
</dbReference>
<feature type="domain" description="Glucose-methanol-choline oxidoreductase C-terminal" evidence="7">
    <location>
        <begin position="323"/>
        <end position="446"/>
    </location>
</feature>
<evidence type="ECO:0000256" key="3">
    <source>
        <dbReference type="ARBA" id="ARBA00022630"/>
    </source>
</evidence>
<dbReference type="AlphaFoldDB" id="A0AA96J6C6"/>
<feature type="binding site" evidence="5">
    <location>
        <position position="397"/>
    </location>
    <ligand>
        <name>substrate</name>
    </ligand>
</feature>
<dbReference type="InterPro" id="IPR036188">
    <property type="entry name" value="FAD/NAD-bd_sf"/>
</dbReference>
<dbReference type="InterPro" id="IPR000172">
    <property type="entry name" value="GMC_OxRdtase_N"/>
</dbReference>
<gene>
    <name evidence="8" type="ORF">RN606_11980</name>
</gene>
<evidence type="ECO:0000256" key="2">
    <source>
        <dbReference type="ARBA" id="ARBA00010790"/>
    </source>
</evidence>
<accession>A0AA96J6C6</accession>
<dbReference type="Pfam" id="PF13450">
    <property type="entry name" value="NAD_binding_8"/>
    <property type="match status" value="1"/>
</dbReference>
<dbReference type="SUPFAM" id="SSF54373">
    <property type="entry name" value="FAD-linked reductases, C-terminal domain"/>
    <property type="match status" value="1"/>
</dbReference>
<comment type="similarity">
    <text evidence="2">Belongs to the GMC oxidoreductase family.</text>
</comment>
<keyword evidence="9" id="KW-1185">Reference proteome</keyword>
<name>A0AA96J6C6_9MICO</name>
<feature type="binding site" evidence="5">
    <location>
        <position position="201"/>
    </location>
    <ligand>
        <name>FAD</name>
        <dbReference type="ChEBI" id="CHEBI:57692"/>
    </ligand>
</feature>
<evidence type="ECO:0000256" key="4">
    <source>
        <dbReference type="ARBA" id="ARBA00022827"/>
    </source>
</evidence>
<evidence type="ECO:0000259" key="7">
    <source>
        <dbReference type="Pfam" id="PF05199"/>
    </source>
</evidence>
<proteinExistence type="inferred from homology"/>
<dbReference type="Proteomes" id="UP001304125">
    <property type="component" value="Chromosome"/>
</dbReference>
<feature type="binding site" evidence="5">
    <location>
        <position position="72"/>
    </location>
    <ligand>
        <name>FAD</name>
        <dbReference type="ChEBI" id="CHEBI:57692"/>
    </ligand>
</feature>
<dbReference type="Gene3D" id="3.50.50.60">
    <property type="entry name" value="FAD/NAD(P)-binding domain"/>
    <property type="match status" value="1"/>
</dbReference>
<dbReference type="GO" id="GO:0016614">
    <property type="term" value="F:oxidoreductase activity, acting on CH-OH group of donors"/>
    <property type="evidence" value="ECO:0007669"/>
    <property type="project" value="InterPro"/>
</dbReference>
<evidence type="ECO:0000256" key="5">
    <source>
        <dbReference type="PIRSR" id="PIRSR000137-2"/>
    </source>
</evidence>
<reference evidence="8 9" key="1">
    <citation type="submission" date="2023-09" db="EMBL/GenBank/DDBJ databases">
        <title>Demequina sp. a novel bacteria isolated from Capsicum annuum.</title>
        <authorList>
            <person name="Humaira Z."/>
            <person name="Lee J."/>
            <person name="Cho D."/>
        </authorList>
    </citation>
    <scope>NUCLEOTIDE SEQUENCE [LARGE SCALE GENOMIC DNA]</scope>
    <source>
        <strain evidence="8 9">OYTSA14</strain>
    </source>
</reference>
<dbReference type="PANTHER" id="PTHR11552">
    <property type="entry name" value="GLUCOSE-METHANOL-CHOLINE GMC OXIDOREDUCTASE"/>
    <property type="match status" value="1"/>
</dbReference>
<dbReference type="EMBL" id="CP134879">
    <property type="protein sequence ID" value="WNM24072.1"/>
    <property type="molecule type" value="Genomic_DNA"/>
</dbReference>
<evidence type="ECO:0000256" key="1">
    <source>
        <dbReference type="ARBA" id="ARBA00001974"/>
    </source>
</evidence>
<dbReference type="PANTHER" id="PTHR11552:SF147">
    <property type="entry name" value="CHOLINE DEHYDROGENASE, MITOCHONDRIAL"/>
    <property type="match status" value="1"/>
</dbReference>